<comment type="caution">
    <text evidence="1">The sequence shown here is derived from an EMBL/GenBank/DDBJ whole genome shotgun (WGS) entry which is preliminary data.</text>
</comment>
<sequence length="65" mass="7175">MGRPKMPNAMTSGGMEFSWKYKTNTATSDSAESIARTIAVREMTDKVIEEELTPLNDTADLKPLP</sequence>
<name>A0ABQ2DED0_9MICC</name>
<gene>
    <name evidence="1" type="ORF">GCM10007173_09430</name>
</gene>
<accession>A0ABQ2DED0</accession>
<keyword evidence="2" id="KW-1185">Reference proteome</keyword>
<protein>
    <submittedName>
        <fullName evidence="1">Uncharacterized protein</fullName>
    </submittedName>
</protein>
<evidence type="ECO:0000313" key="2">
    <source>
        <dbReference type="Proteomes" id="UP000606115"/>
    </source>
</evidence>
<proteinExistence type="predicted"/>
<reference evidence="2" key="1">
    <citation type="journal article" date="2019" name="Int. J. Syst. Evol. Microbiol.">
        <title>The Global Catalogue of Microorganisms (GCM) 10K type strain sequencing project: providing services to taxonomists for standard genome sequencing and annotation.</title>
        <authorList>
            <consortium name="The Broad Institute Genomics Platform"/>
            <consortium name="The Broad Institute Genome Sequencing Center for Infectious Disease"/>
            <person name="Wu L."/>
            <person name="Ma J."/>
        </authorList>
    </citation>
    <scope>NUCLEOTIDE SEQUENCE [LARGE SCALE GENOMIC DNA]</scope>
    <source>
        <strain evidence="2">CGMCC 1.3685</strain>
    </source>
</reference>
<dbReference type="Proteomes" id="UP000606115">
    <property type="component" value="Unassembled WGS sequence"/>
</dbReference>
<dbReference type="EMBL" id="BMKX01000002">
    <property type="protein sequence ID" value="GGJ52957.1"/>
    <property type="molecule type" value="Genomic_DNA"/>
</dbReference>
<organism evidence="1 2">
    <name type="scientific">Glutamicibacter ardleyensis</name>
    <dbReference type="NCBI Taxonomy" id="225894"/>
    <lineage>
        <taxon>Bacteria</taxon>
        <taxon>Bacillati</taxon>
        <taxon>Actinomycetota</taxon>
        <taxon>Actinomycetes</taxon>
        <taxon>Micrococcales</taxon>
        <taxon>Micrococcaceae</taxon>
        <taxon>Glutamicibacter</taxon>
    </lineage>
</organism>
<evidence type="ECO:0000313" key="1">
    <source>
        <dbReference type="EMBL" id="GGJ52957.1"/>
    </source>
</evidence>